<proteinExistence type="inferred from homology"/>
<dbReference type="PANTHER" id="PTHR12191:SF37">
    <property type="entry name" value="ZINC TRANSPORTER FOI"/>
    <property type="match status" value="1"/>
</dbReference>
<dbReference type="GO" id="GO:0071578">
    <property type="term" value="P:zinc ion import across plasma membrane"/>
    <property type="evidence" value="ECO:0007669"/>
    <property type="project" value="TreeGrafter"/>
</dbReference>
<dbReference type="InterPro" id="IPR003689">
    <property type="entry name" value="ZIP"/>
</dbReference>
<dbReference type="GO" id="GO:0005886">
    <property type="term" value="C:plasma membrane"/>
    <property type="evidence" value="ECO:0007669"/>
    <property type="project" value="TreeGrafter"/>
</dbReference>
<feature type="compositionally biased region" description="Acidic residues" evidence="6">
    <location>
        <begin position="354"/>
        <end position="365"/>
    </location>
</feature>
<keyword evidence="4 7" id="KW-1133">Transmembrane helix</keyword>
<evidence type="ECO:0000313" key="9">
    <source>
        <dbReference type="Proteomes" id="UP001190700"/>
    </source>
</evidence>
<feature type="compositionally biased region" description="Acidic residues" evidence="6">
    <location>
        <begin position="190"/>
        <end position="199"/>
    </location>
</feature>
<dbReference type="Pfam" id="PF02535">
    <property type="entry name" value="Zip"/>
    <property type="match status" value="1"/>
</dbReference>
<feature type="transmembrane region" description="Helical" evidence="7">
    <location>
        <begin position="656"/>
        <end position="676"/>
    </location>
</feature>
<sequence length="692" mass="76628">MLPDVSRAEEHGHEHSDHDDEEEHHDDEEEHHDDEEEHHEHEEEHHGWEWAGIVHLEPGSYWWYAGALNGEYADHTMKLLYVNGTSIEAAEESAEEIWEAGGDGSPLESEGLVSKHHQLYQFHFDDDSLVSRYQVNISEGGDYVFFTEHLPTEFESCESGHFFKNSDLVDVEFSAEEAGHDDHGDHDEHDDHEDEEEDGHDDHGHDDHGHGTGADWEWAGAFRVTSGNYTYSAQKVNGEYGHGDSSMRLFFGYSDKVDGKEAIKSLETSAQTAFSSCAYTIDAYAPDSTVLMAPKYDSTAYMLHFDGESPWSMWKLGMEVTQETTVVIFLQHSPYEFEGDSHYLKDSQGNDVEPSAEDPEEDDPEADWGRTLGATFLVALISLAGLLTLVKTLSNLIKVSIPYLSAFASGTLLATAFFLLLGESREYIKVAWPKEVDNVWRWGTVVMSGYALSLIIGGFFSLVTSWKIRQSPPGKVDTKQVAGGAQLAVIPNDEKDIAKQSNPADLESSVEMVDVEQISLLDLSNAHPIAMHIILGDFFHNMADGFLIGAAFKACSTSVGWTVTYSTLAHEFVQELADYFVLVTTGRLSPYQAALGNFISQMGVVFGGIIVCAVDVEDDELGYVLGFGAGIYLYVALSECAPRFMSDPDVNQNWKCFSLAIFSFILGTVLLGLILLDHEHCAAGDGHEGHGH</sequence>
<dbReference type="AlphaFoldDB" id="A0AAE0LAL0"/>
<keyword evidence="9" id="KW-1185">Reference proteome</keyword>
<feature type="region of interest" description="Disordered" evidence="6">
    <location>
        <begin position="178"/>
        <end position="211"/>
    </location>
</feature>
<dbReference type="GO" id="GO:0030003">
    <property type="term" value="P:intracellular monoatomic cation homeostasis"/>
    <property type="evidence" value="ECO:0007669"/>
    <property type="project" value="TreeGrafter"/>
</dbReference>
<evidence type="ECO:0000256" key="5">
    <source>
        <dbReference type="ARBA" id="ARBA00023136"/>
    </source>
</evidence>
<dbReference type="PANTHER" id="PTHR12191">
    <property type="entry name" value="SOLUTE CARRIER FAMILY 39"/>
    <property type="match status" value="1"/>
</dbReference>
<evidence type="ECO:0000256" key="1">
    <source>
        <dbReference type="ARBA" id="ARBA00004141"/>
    </source>
</evidence>
<protein>
    <submittedName>
        <fullName evidence="8">Uncharacterized protein</fullName>
    </submittedName>
</protein>
<dbReference type="Proteomes" id="UP001190700">
    <property type="component" value="Unassembled WGS sequence"/>
</dbReference>
<feature type="region of interest" description="Disordered" evidence="6">
    <location>
        <begin position="1"/>
        <end position="46"/>
    </location>
</feature>
<dbReference type="GO" id="GO:0005385">
    <property type="term" value="F:zinc ion transmembrane transporter activity"/>
    <property type="evidence" value="ECO:0007669"/>
    <property type="project" value="TreeGrafter"/>
</dbReference>
<dbReference type="GO" id="GO:0140410">
    <property type="term" value="F:monoatomic cation:bicarbonate symporter activity"/>
    <property type="evidence" value="ECO:0007669"/>
    <property type="project" value="TreeGrafter"/>
</dbReference>
<evidence type="ECO:0000313" key="8">
    <source>
        <dbReference type="EMBL" id="KAK3277790.1"/>
    </source>
</evidence>
<evidence type="ECO:0000256" key="7">
    <source>
        <dbReference type="SAM" id="Phobius"/>
    </source>
</evidence>
<keyword evidence="5 7" id="KW-0472">Membrane</keyword>
<feature type="transmembrane region" description="Helical" evidence="7">
    <location>
        <begin position="594"/>
        <end position="616"/>
    </location>
</feature>
<feature type="transmembrane region" description="Helical" evidence="7">
    <location>
        <begin position="442"/>
        <end position="463"/>
    </location>
</feature>
<accession>A0AAE0LAL0</accession>
<name>A0AAE0LAL0_9CHLO</name>
<gene>
    <name evidence="8" type="ORF">CYMTET_14228</name>
</gene>
<feature type="transmembrane region" description="Helical" evidence="7">
    <location>
        <begin position="368"/>
        <end position="389"/>
    </location>
</feature>
<evidence type="ECO:0000256" key="6">
    <source>
        <dbReference type="SAM" id="MobiDB-lite"/>
    </source>
</evidence>
<keyword evidence="3 7" id="KW-0812">Transmembrane</keyword>
<feature type="transmembrane region" description="Helical" evidence="7">
    <location>
        <begin position="622"/>
        <end position="644"/>
    </location>
</feature>
<feature type="transmembrane region" description="Helical" evidence="7">
    <location>
        <begin position="401"/>
        <end position="422"/>
    </location>
</feature>
<evidence type="ECO:0000256" key="3">
    <source>
        <dbReference type="ARBA" id="ARBA00022692"/>
    </source>
</evidence>
<feature type="compositionally biased region" description="Basic and acidic residues" evidence="6">
    <location>
        <begin position="200"/>
        <end position="210"/>
    </location>
</feature>
<comment type="subcellular location">
    <subcellularLocation>
        <location evidence="1">Membrane</location>
        <topology evidence="1">Multi-pass membrane protein</topology>
    </subcellularLocation>
</comment>
<feature type="region of interest" description="Disordered" evidence="6">
    <location>
        <begin position="346"/>
        <end position="365"/>
    </location>
</feature>
<evidence type="ECO:0000256" key="2">
    <source>
        <dbReference type="ARBA" id="ARBA00006939"/>
    </source>
</evidence>
<dbReference type="InterPro" id="IPR050799">
    <property type="entry name" value="ZIP_Transporter"/>
</dbReference>
<feature type="compositionally biased region" description="Basic and acidic residues" evidence="6">
    <location>
        <begin position="178"/>
        <end position="189"/>
    </location>
</feature>
<comment type="caution">
    <text evidence="8">The sequence shown here is derived from an EMBL/GenBank/DDBJ whole genome shotgun (WGS) entry which is preliminary data.</text>
</comment>
<dbReference type="EMBL" id="LGRX02005911">
    <property type="protein sequence ID" value="KAK3277790.1"/>
    <property type="molecule type" value="Genomic_DNA"/>
</dbReference>
<evidence type="ECO:0000256" key="4">
    <source>
        <dbReference type="ARBA" id="ARBA00022989"/>
    </source>
</evidence>
<reference evidence="8 9" key="1">
    <citation type="journal article" date="2015" name="Genome Biol. Evol.">
        <title>Comparative Genomics of a Bacterivorous Green Alga Reveals Evolutionary Causalities and Consequences of Phago-Mixotrophic Mode of Nutrition.</title>
        <authorList>
            <person name="Burns J.A."/>
            <person name="Paasch A."/>
            <person name="Narechania A."/>
            <person name="Kim E."/>
        </authorList>
    </citation>
    <scope>NUCLEOTIDE SEQUENCE [LARGE SCALE GENOMIC DNA]</scope>
    <source>
        <strain evidence="8 9">PLY_AMNH</strain>
    </source>
</reference>
<organism evidence="8 9">
    <name type="scientific">Cymbomonas tetramitiformis</name>
    <dbReference type="NCBI Taxonomy" id="36881"/>
    <lineage>
        <taxon>Eukaryota</taxon>
        <taxon>Viridiplantae</taxon>
        <taxon>Chlorophyta</taxon>
        <taxon>Pyramimonadophyceae</taxon>
        <taxon>Pyramimonadales</taxon>
        <taxon>Pyramimonadaceae</taxon>
        <taxon>Cymbomonas</taxon>
    </lineage>
</organism>
<feature type="compositionally biased region" description="Basic and acidic residues" evidence="6">
    <location>
        <begin position="1"/>
        <end position="18"/>
    </location>
</feature>
<comment type="similarity">
    <text evidence="2">Belongs to the ZIP transporter (TC 2.A.5) family.</text>
</comment>
<feature type="compositionally biased region" description="Acidic residues" evidence="6">
    <location>
        <begin position="19"/>
        <end position="37"/>
    </location>
</feature>